<dbReference type="GO" id="GO:0045892">
    <property type="term" value="P:negative regulation of DNA-templated transcription"/>
    <property type="evidence" value="ECO:0007669"/>
    <property type="project" value="UniProtKB-UniRule"/>
</dbReference>
<dbReference type="Proteomes" id="UP000623129">
    <property type="component" value="Unassembled WGS sequence"/>
</dbReference>
<feature type="compositionally biased region" description="Basic and acidic residues" evidence="7">
    <location>
        <begin position="109"/>
        <end position="123"/>
    </location>
</feature>
<sequence length="235" mass="26522">MVRKKRSTSNSIFSFSCGCGGSKSVSVSDSSDIKSPTVLTTTITSAKNLSSTNTLTPTITSASTSSPWDDDDIDADKFDSSSSTPSFSGLLRQLNELENTVMSWPHNQCTKEKEKEKEKETKKAMKGHMHKRSMSEGGMRVLEESVVVVKESDDPLSDFRRSMLQMIVEKEIVDKEELCELLRQFLALNSPENHHVILQAFAEIWEEIFAEHDTLPEFSVHHHPRSHRYPSPLRF</sequence>
<feature type="domain" description="OVATE" evidence="8">
    <location>
        <begin position="148"/>
        <end position="207"/>
    </location>
</feature>
<name>A0A833VF40_9POAL</name>
<comment type="function">
    <text evidence="6">Transcriptional repressor that regulates multiple aspects of plant growth and development.</text>
</comment>
<evidence type="ECO:0000313" key="10">
    <source>
        <dbReference type="Proteomes" id="UP000623129"/>
    </source>
</evidence>
<comment type="subcellular location">
    <subcellularLocation>
        <location evidence="1 6">Nucleus</location>
    </subcellularLocation>
</comment>
<dbReference type="OrthoDB" id="1928390at2759"/>
<evidence type="ECO:0000256" key="1">
    <source>
        <dbReference type="ARBA" id="ARBA00004123"/>
    </source>
</evidence>
<dbReference type="PROSITE" id="PS51754">
    <property type="entry name" value="OVATE"/>
    <property type="match status" value="1"/>
</dbReference>
<evidence type="ECO:0000259" key="8">
    <source>
        <dbReference type="PROSITE" id="PS51754"/>
    </source>
</evidence>
<gene>
    <name evidence="9" type="ORF">FCM35_KLT14536</name>
</gene>
<evidence type="ECO:0000313" key="9">
    <source>
        <dbReference type="EMBL" id="KAF3321283.1"/>
    </source>
</evidence>
<evidence type="ECO:0000256" key="7">
    <source>
        <dbReference type="SAM" id="MobiDB-lite"/>
    </source>
</evidence>
<feature type="region of interest" description="Disordered" evidence="7">
    <location>
        <begin position="109"/>
        <end position="134"/>
    </location>
</feature>
<dbReference type="PROSITE" id="PS51257">
    <property type="entry name" value="PROKAR_LIPOPROTEIN"/>
    <property type="match status" value="1"/>
</dbReference>
<dbReference type="EMBL" id="SWLB01000027">
    <property type="protein sequence ID" value="KAF3321283.1"/>
    <property type="molecule type" value="Genomic_DNA"/>
</dbReference>
<keyword evidence="2 6" id="KW-0678">Repressor</keyword>
<reference evidence="9" key="1">
    <citation type="submission" date="2020-01" db="EMBL/GenBank/DDBJ databases">
        <title>Genome sequence of Kobresia littledalei, the first chromosome-level genome in the family Cyperaceae.</title>
        <authorList>
            <person name="Qu G."/>
        </authorList>
    </citation>
    <scope>NUCLEOTIDE SEQUENCE</scope>
    <source>
        <strain evidence="9">C.B.Clarke</strain>
        <tissue evidence="9">Leaf</tissue>
    </source>
</reference>
<dbReference type="Pfam" id="PF04844">
    <property type="entry name" value="Ovate"/>
    <property type="match status" value="1"/>
</dbReference>
<evidence type="ECO:0000256" key="4">
    <source>
        <dbReference type="ARBA" id="ARBA00023163"/>
    </source>
</evidence>
<proteinExistence type="predicted"/>
<dbReference type="PANTHER" id="PTHR33057:SF70">
    <property type="entry name" value="TRANSCRIPTION REPRESSOR-RELATED"/>
    <property type="match status" value="1"/>
</dbReference>
<feature type="region of interest" description="Disordered" evidence="7">
    <location>
        <begin position="51"/>
        <end position="86"/>
    </location>
</feature>
<dbReference type="InterPro" id="IPR006458">
    <property type="entry name" value="Ovate_C"/>
</dbReference>
<evidence type="ECO:0000256" key="3">
    <source>
        <dbReference type="ARBA" id="ARBA00023015"/>
    </source>
</evidence>
<dbReference type="PANTHER" id="PTHR33057">
    <property type="entry name" value="TRANSCRIPTION REPRESSOR OFP7-RELATED"/>
    <property type="match status" value="1"/>
</dbReference>
<organism evidence="9 10">
    <name type="scientific">Carex littledalei</name>
    <dbReference type="NCBI Taxonomy" id="544730"/>
    <lineage>
        <taxon>Eukaryota</taxon>
        <taxon>Viridiplantae</taxon>
        <taxon>Streptophyta</taxon>
        <taxon>Embryophyta</taxon>
        <taxon>Tracheophyta</taxon>
        <taxon>Spermatophyta</taxon>
        <taxon>Magnoliopsida</taxon>
        <taxon>Liliopsida</taxon>
        <taxon>Poales</taxon>
        <taxon>Cyperaceae</taxon>
        <taxon>Cyperoideae</taxon>
        <taxon>Cariceae</taxon>
        <taxon>Carex</taxon>
        <taxon>Carex subgen. Euthyceras</taxon>
    </lineage>
</organism>
<evidence type="ECO:0000256" key="5">
    <source>
        <dbReference type="ARBA" id="ARBA00023242"/>
    </source>
</evidence>
<feature type="compositionally biased region" description="Low complexity" evidence="7">
    <location>
        <begin position="11"/>
        <end position="33"/>
    </location>
</feature>
<keyword evidence="5 6" id="KW-0539">Nucleus</keyword>
<comment type="caution">
    <text evidence="9">The sequence shown here is derived from an EMBL/GenBank/DDBJ whole genome shotgun (WGS) entry which is preliminary data.</text>
</comment>
<feature type="region of interest" description="Disordered" evidence="7">
    <location>
        <begin position="1"/>
        <end position="33"/>
    </location>
</feature>
<keyword evidence="4 6" id="KW-0804">Transcription</keyword>
<accession>A0A833VF40</accession>
<evidence type="ECO:0000256" key="2">
    <source>
        <dbReference type="ARBA" id="ARBA00022491"/>
    </source>
</evidence>
<dbReference type="GO" id="GO:0005634">
    <property type="term" value="C:nucleus"/>
    <property type="evidence" value="ECO:0007669"/>
    <property type="project" value="UniProtKB-SubCell"/>
</dbReference>
<dbReference type="InterPro" id="IPR038933">
    <property type="entry name" value="Ovate"/>
</dbReference>
<keyword evidence="3 6" id="KW-0805">Transcription regulation</keyword>
<protein>
    <recommendedName>
        <fullName evidence="6">Transcription repressor</fullName>
    </recommendedName>
    <alternativeName>
        <fullName evidence="6">Ovate family protein</fullName>
    </alternativeName>
</protein>
<keyword evidence="10" id="KW-1185">Reference proteome</keyword>
<dbReference type="AlphaFoldDB" id="A0A833VF40"/>
<evidence type="ECO:0000256" key="6">
    <source>
        <dbReference type="RuleBase" id="RU367028"/>
    </source>
</evidence>
<feature type="compositionally biased region" description="Low complexity" evidence="7">
    <location>
        <begin position="51"/>
        <end position="67"/>
    </location>
</feature>
<dbReference type="NCBIfam" id="TIGR01568">
    <property type="entry name" value="A_thal_3678"/>
    <property type="match status" value="1"/>
</dbReference>